<dbReference type="GO" id="GO:0160147">
    <property type="term" value="F:tRNA pseudouridine(38-40) synthase activity"/>
    <property type="evidence" value="ECO:0007669"/>
    <property type="project" value="UniProtKB-EC"/>
</dbReference>
<proteinExistence type="inferred from homology"/>
<dbReference type="SUPFAM" id="SSF55120">
    <property type="entry name" value="Pseudouridine synthase"/>
    <property type="match status" value="1"/>
</dbReference>
<dbReference type="STRING" id="185761.SAMN05660282_00124"/>
<comment type="subunit">
    <text evidence="4">Homodimer.</text>
</comment>
<evidence type="ECO:0000256" key="2">
    <source>
        <dbReference type="ARBA" id="ARBA00022694"/>
    </source>
</evidence>
<dbReference type="GO" id="GO:0003723">
    <property type="term" value="F:RNA binding"/>
    <property type="evidence" value="ECO:0007669"/>
    <property type="project" value="InterPro"/>
</dbReference>
<comment type="similarity">
    <text evidence="1 4 7">Belongs to the tRNA pseudouridine synthase TruA family.</text>
</comment>
<dbReference type="InterPro" id="IPR020094">
    <property type="entry name" value="TruA/RsuA/RluB/E/F_N"/>
</dbReference>
<evidence type="ECO:0000256" key="4">
    <source>
        <dbReference type="HAMAP-Rule" id="MF_00171"/>
    </source>
</evidence>
<sequence>MRIRLDLAYNGSNFHGWARQQGELRTVQGVLEDNLRMILRHPELQLTVAGRTDAGVHATAQVAHFDVPDEALQQRSIDGDPNRLVRRLARLLPEDVRVHACTEVPDTFDARFSALRRHYRYRITTHPRGALPTRTIDTATWPRPVDLPLMQAAADTLLGLHDFAAFCKPREYATTIRTLERFDWHDASTEEEPQLYIAEVTADAFCWNMVRSLVGTCLAIGQGQQAPNFTAELLNLRHRSPQVRPAPARGLTLSGVDYPPPADLEKRALKTRAKRAAL</sequence>
<dbReference type="InterPro" id="IPR020103">
    <property type="entry name" value="PsdUridine_synth_cat_dom_sf"/>
</dbReference>
<dbReference type="InterPro" id="IPR020097">
    <property type="entry name" value="PsdUridine_synth_TruA_a/b_dom"/>
</dbReference>
<keyword evidence="10" id="KW-1185">Reference proteome</keyword>
<evidence type="ECO:0000256" key="3">
    <source>
        <dbReference type="ARBA" id="ARBA00023235"/>
    </source>
</evidence>
<comment type="function">
    <text evidence="4">Formation of pseudouridine at positions 38, 39 and 40 in the anticodon stem and loop of transfer RNAs.</text>
</comment>
<dbReference type="AlphaFoldDB" id="A0A1I2PTV8"/>
<dbReference type="Proteomes" id="UP000199065">
    <property type="component" value="Unassembled WGS sequence"/>
</dbReference>
<dbReference type="Gene3D" id="3.30.70.580">
    <property type="entry name" value="Pseudouridine synthase I, catalytic domain, N-terminal subdomain"/>
    <property type="match status" value="1"/>
</dbReference>
<evidence type="ECO:0000259" key="8">
    <source>
        <dbReference type="Pfam" id="PF01416"/>
    </source>
</evidence>
<feature type="domain" description="Pseudouridine synthase I TruA alpha/beta" evidence="8">
    <location>
        <begin position="8"/>
        <end position="112"/>
    </location>
</feature>
<dbReference type="CDD" id="cd02570">
    <property type="entry name" value="PseudoU_synth_EcTruA"/>
    <property type="match status" value="1"/>
</dbReference>
<dbReference type="PANTHER" id="PTHR11142">
    <property type="entry name" value="PSEUDOURIDYLATE SYNTHASE"/>
    <property type="match status" value="1"/>
</dbReference>
<name>A0A1I2PTV8_9CORY</name>
<feature type="domain" description="Pseudouridine synthase I TruA alpha/beta" evidence="8">
    <location>
        <begin position="153"/>
        <end position="259"/>
    </location>
</feature>
<feature type="active site" description="Nucleophile" evidence="4 5">
    <location>
        <position position="53"/>
    </location>
</feature>
<evidence type="ECO:0000256" key="1">
    <source>
        <dbReference type="ARBA" id="ARBA00009375"/>
    </source>
</evidence>
<reference evidence="9 10" key="1">
    <citation type="submission" date="2016-10" db="EMBL/GenBank/DDBJ databases">
        <authorList>
            <person name="de Groot N.N."/>
        </authorList>
    </citation>
    <scope>NUCLEOTIDE SEQUENCE [LARGE SCALE GENOMIC DNA]</scope>
    <source>
        <strain>J11</strain>
        <strain evidence="10">PG 39</strain>
    </source>
</reference>
<dbReference type="HAMAP" id="MF_00171">
    <property type="entry name" value="TruA"/>
    <property type="match status" value="1"/>
</dbReference>
<dbReference type="EC" id="5.4.99.12" evidence="4"/>
<gene>
    <name evidence="4" type="primary">truA</name>
    <name evidence="9" type="ORF">SAMN05660282_00124</name>
</gene>
<dbReference type="PANTHER" id="PTHR11142:SF0">
    <property type="entry name" value="TRNA PSEUDOURIDINE SYNTHASE-LIKE 1"/>
    <property type="match status" value="1"/>
</dbReference>
<dbReference type="InterPro" id="IPR001406">
    <property type="entry name" value="PsdUridine_synth_TruA"/>
</dbReference>
<evidence type="ECO:0000256" key="7">
    <source>
        <dbReference type="RuleBase" id="RU003792"/>
    </source>
</evidence>
<dbReference type="NCBIfam" id="TIGR00071">
    <property type="entry name" value="hisT_truA"/>
    <property type="match status" value="1"/>
</dbReference>
<dbReference type="EMBL" id="FOPJ01000001">
    <property type="protein sequence ID" value="SFG17046.1"/>
    <property type="molecule type" value="Genomic_DNA"/>
</dbReference>
<dbReference type="FunFam" id="3.30.70.580:FF:000001">
    <property type="entry name" value="tRNA pseudouridine synthase A"/>
    <property type="match status" value="1"/>
</dbReference>
<keyword evidence="2 4" id="KW-0819">tRNA processing</keyword>
<dbReference type="PIRSF" id="PIRSF001430">
    <property type="entry name" value="tRNA_psdUrid_synth"/>
    <property type="match status" value="1"/>
</dbReference>
<evidence type="ECO:0000313" key="10">
    <source>
        <dbReference type="Proteomes" id="UP000199065"/>
    </source>
</evidence>
<evidence type="ECO:0000256" key="5">
    <source>
        <dbReference type="PIRSR" id="PIRSR001430-1"/>
    </source>
</evidence>
<dbReference type="GO" id="GO:0031119">
    <property type="term" value="P:tRNA pseudouridine synthesis"/>
    <property type="evidence" value="ECO:0007669"/>
    <property type="project" value="UniProtKB-UniRule"/>
</dbReference>
<dbReference type="Gene3D" id="3.30.70.660">
    <property type="entry name" value="Pseudouridine synthase I, catalytic domain, C-terminal subdomain"/>
    <property type="match status" value="1"/>
</dbReference>
<dbReference type="InterPro" id="IPR020095">
    <property type="entry name" value="PsdUridine_synth_TruA_C"/>
</dbReference>
<feature type="binding site" evidence="4 6">
    <location>
        <position position="119"/>
    </location>
    <ligand>
        <name>substrate</name>
    </ligand>
</feature>
<dbReference type="OrthoDB" id="9811823at2"/>
<evidence type="ECO:0000256" key="6">
    <source>
        <dbReference type="PIRSR" id="PIRSR001430-2"/>
    </source>
</evidence>
<protein>
    <recommendedName>
        <fullName evidence="4">tRNA pseudouridine synthase A</fullName>
        <ecNumber evidence="4">5.4.99.12</ecNumber>
    </recommendedName>
    <alternativeName>
        <fullName evidence="4">tRNA pseudouridine(38-40) synthase</fullName>
    </alternativeName>
    <alternativeName>
        <fullName evidence="4">tRNA pseudouridylate synthase I</fullName>
    </alternativeName>
    <alternativeName>
        <fullName evidence="4">tRNA-uridine isomerase I</fullName>
    </alternativeName>
</protein>
<organism evidence="9 10">
    <name type="scientific">Corynebacterium spheniscorum</name>
    <dbReference type="NCBI Taxonomy" id="185761"/>
    <lineage>
        <taxon>Bacteria</taxon>
        <taxon>Bacillati</taxon>
        <taxon>Actinomycetota</taxon>
        <taxon>Actinomycetes</taxon>
        <taxon>Mycobacteriales</taxon>
        <taxon>Corynebacteriaceae</taxon>
        <taxon>Corynebacterium</taxon>
    </lineage>
</organism>
<keyword evidence="3 4" id="KW-0413">Isomerase</keyword>
<dbReference type="Pfam" id="PF01416">
    <property type="entry name" value="PseudoU_synth_1"/>
    <property type="match status" value="2"/>
</dbReference>
<comment type="caution">
    <text evidence="4">Lacks conserved residue(s) required for the propagation of feature annotation.</text>
</comment>
<evidence type="ECO:0000313" key="9">
    <source>
        <dbReference type="EMBL" id="SFG17046.1"/>
    </source>
</evidence>
<comment type="catalytic activity">
    <reaction evidence="4 7">
        <text>uridine(38/39/40) in tRNA = pseudouridine(38/39/40) in tRNA</text>
        <dbReference type="Rhea" id="RHEA:22376"/>
        <dbReference type="Rhea" id="RHEA-COMP:10085"/>
        <dbReference type="Rhea" id="RHEA-COMP:10087"/>
        <dbReference type="ChEBI" id="CHEBI:65314"/>
        <dbReference type="ChEBI" id="CHEBI:65315"/>
        <dbReference type="EC" id="5.4.99.12"/>
    </reaction>
</comment>
<accession>A0A1I2PTV8</accession>
<dbReference type="RefSeq" id="WP_092283370.1">
    <property type="nucleotide sequence ID" value="NZ_FOPJ01000001.1"/>
</dbReference>